<dbReference type="InterPro" id="IPR000101">
    <property type="entry name" value="GGT_peptidase"/>
</dbReference>
<dbReference type="PANTHER" id="PTHR11686">
    <property type="entry name" value="GAMMA GLUTAMYL TRANSPEPTIDASE"/>
    <property type="match status" value="1"/>
</dbReference>
<evidence type="ECO:0008006" key="5">
    <source>
        <dbReference type="Google" id="ProtNLM"/>
    </source>
</evidence>
<name>A0A2J6S7T6_HYAVF</name>
<dbReference type="PANTHER" id="PTHR11686:SF9">
    <property type="entry name" value="RE13973P"/>
    <property type="match status" value="1"/>
</dbReference>
<dbReference type="STRING" id="1149755.A0A2J6S7T6"/>
<dbReference type="EMBL" id="KZ613939">
    <property type="protein sequence ID" value="PMD46827.1"/>
    <property type="molecule type" value="Genomic_DNA"/>
</dbReference>
<dbReference type="OrthoDB" id="1081007at2759"/>
<feature type="binding site" evidence="2">
    <location>
        <position position="50"/>
    </location>
    <ligand>
        <name>L-glutamate</name>
        <dbReference type="ChEBI" id="CHEBI:29985"/>
    </ligand>
</feature>
<sequence length="230" mass="25700">MPNEPKGTSSLSVLDKEGMAVSLATTINPGFGSMLYDIESGIVLNSEMDDFCIPLTSNAYNPEPSVYNEVAPQKRPLSSCAPTIILRDGLTEILIGASGGSQIVTSIFMRIVKFYKWGWSLLEVIRNPRVHHQLIPEAVYVEYVLPEWVSEGSKTKGHMMLIGREKLILSDPLVRSSWLSSWDLYLVKEVYMNSSNPPKFMSAPAEVISQSSIAPLFLPDLRFSQTRQEW</sequence>
<evidence type="ECO:0000256" key="2">
    <source>
        <dbReference type="PIRSR" id="PIRSR600101-2"/>
    </source>
</evidence>
<feature type="binding site" evidence="2">
    <location>
        <position position="100"/>
    </location>
    <ligand>
        <name>L-glutamate</name>
        <dbReference type="ChEBI" id="CHEBI:29985"/>
    </ligand>
</feature>
<dbReference type="Gene3D" id="3.60.20.40">
    <property type="match status" value="1"/>
</dbReference>
<keyword evidence="4" id="KW-1185">Reference proteome</keyword>
<dbReference type="SUPFAM" id="SSF56235">
    <property type="entry name" value="N-terminal nucleophile aminohydrolases (Ntn hydrolases)"/>
    <property type="match status" value="1"/>
</dbReference>
<proteinExistence type="predicted"/>
<dbReference type="AlphaFoldDB" id="A0A2J6S7T6"/>
<dbReference type="InterPro" id="IPR043137">
    <property type="entry name" value="GGT_ssub_C"/>
</dbReference>
<accession>A0A2J6S7T6</accession>
<feature type="binding site" evidence="2">
    <location>
        <begin position="26"/>
        <end position="28"/>
    </location>
    <ligand>
        <name>L-glutamate</name>
        <dbReference type="ChEBI" id="CHEBI:29985"/>
    </ligand>
</feature>
<feature type="binding site" evidence="2">
    <location>
        <begin position="78"/>
        <end position="79"/>
    </location>
    <ligand>
        <name>L-glutamate</name>
        <dbReference type="ChEBI" id="CHEBI:29985"/>
    </ligand>
</feature>
<dbReference type="GO" id="GO:0006751">
    <property type="term" value="P:glutathione catabolic process"/>
    <property type="evidence" value="ECO:0007669"/>
    <property type="project" value="InterPro"/>
</dbReference>
<dbReference type="GO" id="GO:0005886">
    <property type="term" value="C:plasma membrane"/>
    <property type="evidence" value="ECO:0007669"/>
    <property type="project" value="TreeGrafter"/>
</dbReference>
<dbReference type="PRINTS" id="PR01210">
    <property type="entry name" value="GGTRANSPTASE"/>
</dbReference>
<evidence type="ECO:0000256" key="1">
    <source>
        <dbReference type="PIRSR" id="PIRSR600101-1"/>
    </source>
</evidence>
<feature type="active site" description="Nucleophile" evidence="1">
    <location>
        <position position="8"/>
    </location>
</feature>
<organism evidence="3 4">
    <name type="scientific">Hyaloscypha variabilis (strain UAMH 11265 / GT02V1 / F)</name>
    <name type="common">Meliniomyces variabilis</name>
    <dbReference type="NCBI Taxonomy" id="1149755"/>
    <lineage>
        <taxon>Eukaryota</taxon>
        <taxon>Fungi</taxon>
        <taxon>Dikarya</taxon>
        <taxon>Ascomycota</taxon>
        <taxon>Pezizomycotina</taxon>
        <taxon>Leotiomycetes</taxon>
        <taxon>Helotiales</taxon>
        <taxon>Hyaloscyphaceae</taxon>
        <taxon>Hyaloscypha</taxon>
        <taxon>Hyaloscypha variabilis</taxon>
    </lineage>
</organism>
<dbReference type="GO" id="GO:0000324">
    <property type="term" value="C:fungal-type vacuole"/>
    <property type="evidence" value="ECO:0007669"/>
    <property type="project" value="TreeGrafter"/>
</dbReference>
<evidence type="ECO:0000313" key="3">
    <source>
        <dbReference type="EMBL" id="PMD46827.1"/>
    </source>
</evidence>
<evidence type="ECO:0000313" key="4">
    <source>
        <dbReference type="Proteomes" id="UP000235786"/>
    </source>
</evidence>
<dbReference type="Pfam" id="PF01019">
    <property type="entry name" value="G_glu_transpept"/>
    <property type="match status" value="1"/>
</dbReference>
<dbReference type="Proteomes" id="UP000235786">
    <property type="component" value="Unassembled WGS sequence"/>
</dbReference>
<dbReference type="GO" id="GO:0036374">
    <property type="term" value="F:glutathione hydrolase activity"/>
    <property type="evidence" value="ECO:0007669"/>
    <property type="project" value="InterPro"/>
</dbReference>
<gene>
    <name evidence="3" type="ORF">L207DRAFT_524174</name>
</gene>
<protein>
    <recommendedName>
        <fullName evidence="5">Gamma-glutamyltranspeptidase</fullName>
    </recommendedName>
</protein>
<dbReference type="InterPro" id="IPR029055">
    <property type="entry name" value="Ntn_hydrolases_N"/>
</dbReference>
<reference evidence="3 4" key="1">
    <citation type="submission" date="2016-04" db="EMBL/GenBank/DDBJ databases">
        <title>A degradative enzymes factory behind the ericoid mycorrhizal symbiosis.</title>
        <authorList>
            <consortium name="DOE Joint Genome Institute"/>
            <person name="Martino E."/>
            <person name="Morin E."/>
            <person name="Grelet G."/>
            <person name="Kuo A."/>
            <person name="Kohler A."/>
            <person name="Daghino S."/>
            <person name="Barry K."/>
            <person name="Choi C."/>
            <person name="Cichocki N."/>
            <person name="Clum A."/>
            <person name="Copeland A."/>
            <person name="Hainaut M."/>
            <person name="Haridas S."/>
            <person name="Labutti K."/>
            <person name="Lindquist E."/>
            <person name="Lipzen A."/>
            <person name="Khouja H.-R."/>
            <person name="Murat C."/>
            <person name="Ohm R."/>
            <person name="Olson A."/>
            <person name="Spatafora J."/>
            <person name="Veneault-Fourrey C."/>
            <person name="Henrissat B."/>
            <person name="Grigoriev I."/>
            <person name="Martin F."/>
            <person name="Perotto S."/>
        </authorList>
    </citation>
    <scope>NUCLEOTIDE SEQUENCE [LARGE SCALE GENOMIC DNA]</scope>
    <source>
        <strain evidence="3 4">F</strain>
    </source>
</reference>